<evidence type="ECO:0000313" key="3">
    <source>
        <dbReference type="EMBL" id="AUB81896.1"/>
    </source>
</evidence>
<evidence type="ECO:0000256" key="1">
    <source>
        <dbReference type="SAM" id="MobiDB-lite"/>
    </source>
</evidence>
<dbReference type="Proteomes" id="UP000232638">
    <property type="component" value="Chromosome"/>
</dbReference>
<feature type="region of interest" description="Disordered" evidence="1">
    <location>
        <begin position="160"/>
        <end position="185"/>
    </location>
</feature>
<evidence type="ECO:0000313" key="4">
    <source>
        <dbReference type="Proteomes" id="UP000232638"/>
    </source>
</evidence>
<accession>A0A2K8U8I9</accession>
<keyword evidence="4" id="KW-1185">Reference proteome</keyword>
<dbReference type="Gene3D" id="3.40.50.11530">
    <property type="match status" value="1"/>
</dbReference>
<protein>
    <recommendedName>
        <fullName evidence="2">SEFIR domain-containing protein</fullName>
    </recommendedName>
</protein>
<feature type="compositionally biased region" description="Low complexity" evidence="1">
    <location>
        <begin position="168"/>
        <end position="183"/>
    </location>
</feature>
<dbReference type="Pfam" id="PF19961">
    <property type="entry name" value="EAD8"/>
    <property type="match status" value="1"/>
</dbReference>
<dbReference type="AlphaFoldDB" id="A0A2K8U8I9"/>
<dbReference type="RefSeq" id="WP_100919651.1">
    <property type="nucleotide sequence ID" value="NZ_CP020370.1"/>
</dbReference>
<dbReference type="InterPro" id="IPR045437">
    <property type="entry name" value="EAD8"/>
</dbReference>
<name>A0A2K8U8I9_9GAMM</name>
<dbReference type="EMBL" id="CP020370">
    <property type="protein sequence ID" value="AUB81896.1"/>
    <property type="molecule type" value="Genomic_DNA"/>
</dbReference>
<evidence type="ECO:0000259" key="2">
    <source>
        <dbReference type="PROSITE" id="PS51534"/>
    </source>
</evidence>
<reference evidence="3 4" key="1">
    <citation type="submission" date="2017-03" db="EMBL/GenBank/DDBJ databases">
        <title>Complete genome sequence of Candidatus 'Thiodictyon syntrophicum' sp. nov. strain Cad16T, a photolithoautotroph purple sulfur bacterium isolated from an alpine meromictic lake.</title>
        <authorList>
            <person name="Luedin S.M."/>
            <person name="Pothier J.F."/>
            <person name="Danza F."/>
            <person name="Storelli N."/>
            <person name="Wittwer M."/>
            <person name="Tonolla M."/>
        </authorList>
    </citation>
    <scope>NUCLEOTIDE SEQUENCE [LARGE SCALE GENOMIC DNA]</scope>
    <source>
        <strain evidence="3 4">Cad16T</strain>
    </source>
</reference>
<gene>
    <name evidence="3" type="ORF">THSYN_13640</name>
</gene>
<dbReference type="InterPro" id="IPR013568">
    <property type="entry name" value="SEFIR_dom"/>
</dbReference>
<dbReference type="InterPro" id="IPR000157">
    <property type="entry name" value="TIR_dom"/>
</dbReference>
<proteinExistence type="predicted"/>
<dbReference type="PROSITE" id="PS51534">
    <property type="entry name" value="SEFIR"/>
    <property type="match status" value="1"/>
</dbReference>
<organism evidence="3 4">
    <name type="scientific">Candidatus Thiodictyon syntrophicum</name>
    <dbReference type="NCBI Taxonomy" id="1166950"/>
    <lineage>
        <taxon>Bacteria</taxon>
        <taxon>Pseudomonadati</taxon>
        <taxon>Pseudomonadota</taxon>
        <taxon>Gammaproteobacteria</taxon>
        <taxon>Chromatiales</taxon>
        <taxon>Chromatiaceae</taxon>
        <taxon>Thiodictyon</taxon>
    </lineage>
</organism>
<dbReference type="Pfam" id="PF13676">
    <property type="entry name" value="TIR_2"/>
    <property type="match status" value="1"/>
</dbReference>
<sequence length="305" mass="32948">MRNQVFISYRQETPQHAQAVRRLGELLRQAGLAVALDQFLLEDQPGGPDQGWPKWCEDCARDCACVLVIASAGWFTAYEASGPRGSGRGSAAEARLLRQYLYDEPGRNARIRLVLLDDLDPEAVPAGLRAWHRFRPFASDTERGQLVRWAAQCLAAPVAPDPNPAPATPNAATPSTPSTARPAMDAAAWERQRSPLRDLLVALPDWDLLAVRRGFVAAALGEHPAARLTWEGDGFTVAGELVSKLKYYSAAPLPDVRHAVCALLAEARTRKWDQAPAIGDAVRRLAAAFGCELNADAAGAGNGIE</sequence>
<dbReference type="OrthoDB" id="1426235at2"/>
<dbReference type="KEGG" id="tsy:THSYN_13640"/>
<dbReference type="GO" id="GO:0007165">
    <property type="term" value="P:signal transduction"/>
    <property type="evidence" value="ECO:0007669"/>
    <property type="project" value="InterPro"/>
</dbReference>
<feature type="domain" description="SEFIR" evidence="2">
    <location>
        <begin position="2"/>
        <end position="145"/>
    </location>
</feature>